<gene>
    <name evidence="1" type="ORF">E2C01_091099</name>
</gene>
<dbReference type="Pfam" id="PF25762">
    <property type="entry name" value="HAUS1"/>
    <property type="match status" value="1"/>
</dbReference>
<name>A0A5B7JGH4_PORTR</name>
<reference evidence="1 2" key="1">
    <citation type="submission" date="2019-05" db="EMBL/GenBank/DDBJ databases">
        <title>Another draft genome of Portunus trituberculatus and its Hox gene families provides insights of decapod evolution.</title>
        <authorList>
            <person name="Jeong J.-H."/>
            <person name="Song I."/>
            <person name="Kim S."/>
            <person name="Choi T."/>
            <person name="Kim D."/>
            <person name="Ryu S."/>
            <person name="Kim W."/>
        </authorList>
    </citation>
    <scope>NUCLEOTIDE SEQUENCE [LARGE SCALE GENOMIC DNA]</scope>
    <source>
        <tissue evidence="1">Muscle</tissue>
    </source>
</reference>
<dbReference type="InterPro" id="IPR026243">
    <property type="entry name" value="HAUS1"/>
</dbReference>
<dbReference type="Proteomes" id="UP000324222">
    <property type="component" value="Unassembled WGS sequence"/>
</dbReference>
<accession>A0A5B7JGH4</accession>
<dbReference type="AlphaFoldDB" id="A0A5B7JGH4"/>
<evidence type="ECO:0000313" key="2">
    <source>
        <dbReference type="Proteomes" id="UP000324222"/>
    </source>
</evidence>
<dbReference type="OrthoDB" id="5372507at2759"/>
<evidence type="ECO:0000313" key="1">
    <source>
        <dbReference type="EMBL" id="MPC95870.1"/>
    </source>
</evidence>
<proteinExistence type="predicted"/>
<organism evidence="1 2">
    <name type="scientific">Portunus trituberculatus</name>
    <name type="common">Swimming crab</name>
    <name type="synonym">Neptunus trituberculatus</name>
    <dbReference type="NCBI Taxonomy" id="210409"/>
    <lineage>
        <taxon>Eukaryota</taxon>
        <taxon>Metazoa</taxon>
        <taxon>Ecdysozoa</taxon>
        <taxon>Arthropoda</taxon>
        <taxon>Crustacea</taxon>
        <taxon>Multicrustacea</taxon>
        <taxon>Malacostraca</taxon>
        <taxon>Eumalacostraca</taxon>
        <taxon>Eucarida</taxon>
        <taxon>Decapoda</taxon>
        <taxon>Pleocyemata</taxon>
        <taxon>Brachyura</taxon>
        <taxon>Eubrachyura</taxon>
        <taxon>Portunoidea</taxon>
        <taxon>Portunidae</taxon>
        <taxon>Portuninae</taxon>
        <taxon>Portunus</taxon>
    </lineage>
</organism>
<keyword evidence="2" id="KW-1185">Reference proteome</keyword>
<sequence length="71" mass="8285">MKQEEFMNLKCNNYTADISNYEANLNKVGMTSNITHQALATQWAELQKLEKQVCVDCVFIYTVVFTYMDCF</sequence>
<comment type="caution">
    <text evidence="1">The sequence shown here is derived from an EMBL/GenBank/DDBJ whole genome shotgun (WGS) entry which is preliminary data.</text>
</comment>
<protein>
    <submittedName>
        <fullName evidence="1">Uncharacterized protein</fullName>
    </submittedName>
</protein>
<dbReference type="EMBL" id="VSRR010103824">
    <property type="protein sequence ID" value="MPC95870.1"/>
    <property type="molecule type" value="Genomic_DNA"/>
</dbReference>